<keyword evidence="9" id="KW-0406">Ion transport</keyword>
<dbReference type="PANTHER" id="PTHR46494">
    <property type="entry name" value="CORA FAMILY METAL ION TRANSPORTER (EUROFUNG)"/>
    <property type="match status" value="1"/>
</dbReference>
<keyword evidence="5" id="KW-0997">Cell inner membrane</keyword>
<keyword evidence="10 11" id="KW-0472">Membrane</keyword>
<dbReference type="RefSeq" id="WP_379911262.1">
    <property type="nucleotide sequence ID" value="NZ_JBHSWE010000001.1"/>
</dbReference>
<evidence type="ECO:0000313" key="13">
    <source>
        <dbReference type="Proteomes" id="UP001596422"/>
    </source>
</evidence>
<dbReference type="InterPro" id="IPR045863">
    <property type="entry name" value="CorA_TM1_TM2"/>
</dbReference>
<evidence type="ECO:0000256" key="9">
    <source>
        <dbReference type="ARBA" id="ARBA00023065"/>
    </source>
</evidence>
<evidence type="ECO:0000256" key="2">
    <source>
        <dbReference type="ARBA" id="ARBA00009765"/>
    </source>
</evidence>
<comment type="similarity">
    <text evidence="2">Belongs to the CorA metal ion transporter (MIT) (TC 1.A.35) family.</text>
</comment>
<dbReference type="InterPro" id="IPR002523">
    <property type="entry name" value="MgTranspt_CorA/ZnTranspt_ZntB"/>
</dbReference>
<feature type="transmembrane region" description="Helical" evidence="11">
    <location>
        <begin position="258"/>
        <end position="279"/>
    </location>
</feature>
<dbReference type="SUPFAM" id="SSF144083">
    <property type="entry name" value="Magnesium transport protein CorA, transmembrane region"/>
    <property type="match status" value="1"/>
</dbReference>
<comment type="subcellular location">
    <subcellularLocation>
        <location evidence="1">Cell membrane</location>
        <topology evidence="1">Multi-pass membrane protein</topology>
    </subcellularLocation>
</comment>
<sequence>MTFAIEFDFNTKQERPVALDEIAAKPASDLYYWIDLEGEPEATTRGFLERMNTDQLALELLFDEEAPPRFNLFSSCLHFTLKEARVVNDDWLTVPVQVVLGPHFMLTSHPARVEFLADMKQTYREDFHEHSHSPGFLLFELADHLTHGYRLTLNRISEMIEDIQSQILGETEGEMFREVYDLLRWLLEYRKIIISTREIVHELAMRKSPYVSQTTQPFLEIKGVLLDRLSADVTTEREVLSESLNLYMGIMSHRTNQVVTKLTMVSMFFLPLSFLAALYGMNFGSPDSTMPEIGWKYGYVFFWCVAVAIVGFLLYWMRRNKWF</sequence>
<keyword evidence="6 11" id="KW-0812">Transmembrane</keyword>
<feature type="transmembrane region" description="Helical" evidence="11">
    <location>
        <begin position="299"/>
        <end position="317"/>
    </location>
</feature>
<evidence type="ECO:0000256" key="4">
    <source>
        <dbReference type="ARBA" id="ARBA00022475"/>
    </source>
</evidence>
<keyword evidence="8 11" id="KW-1133">Transmembrane helix</keyword>
<dbReference type="Gene3D" id="3.30.460.20">
    <property type="entry name" value="CorA soluble domain-like"/>
    <property type="match status" value="1"/>
</dbReference>
<dbReference type="PANTHER" id="PTHR46494:SF3">
    <property type="entry name" value="ZINC TRANSPORT PROTEIN ZNTB"/>
    <property type="match status" value="1"/>
</dbReference>
<keyword evidence="4" id="KW-1003">Cell membrane</keyword>
<evidence type="ECO:0000256" key="3">
    <source>
        <dbReference type="ARBA" id="ARBA00022448"/>
    </source>
</evidence>
<reference evidence="13" key="1">
    <citation type="journal article" date="2019" name="Int. J. Syst. Evol. Microbiol.">
        <title>The Global Catalogue of Microorganisms (GCM) 10K type strain sequencing project: providing services to taxonomists for standard genome sequencing and annotation.</title>
        <authorList>
            <consortium name="The Broad Institute Genomics Platform"/>
            <consortium name="The Broad Institute Genome Sequencing Center for Infectious Disease"/>
            <person name="Wu L."/>
            <person name="Ma J."/>
        </authorList>
    </citation>
    <scope>NUCLEOTIDE SEQUENCE [LARGE SCALE GENOMIC DNA]</scope>
    <source>
        <strain evidence="13">NBRC 111756</strain>
    </source>
</reference>
<dbReference type="SUPFAM" id="SSF143865">
    <property type="entry name" value="CorA soluble domain-like"/>
    <property type="match status" value="1"/>
</dbReference>
<evidence type="ECO:0000256" key="1">
    <source>
        <dbReference type="ARBA" id="ARBA00004651"/>
    </source>
</evidence>
<evidence type="ECO:0000256" key="6">
    <source>
        <dbReference type="ARBA" id="ARBA00022692"/>
    </source>
</evidence>
<evidence type="ECO:0000256" key="8">
    <source>
        <dbReference type="ARBA" id="ARBA00022989"/>
    </source>
</evidence>
<dbReference type="Proteomes" id="UP001596422">
    <property type="component" value="Unassembled WGS sequence"/>
</dbReference>
<dbReference type="Pfam" id="PF01544">
    <property type="entry name" value="CorA"/>
    <property type="match status" value="1"/>
</dbReference>
<comment type="caution">
    <text evidence="12">The sequence shown here is derived from an EMBL/GenBank/DDBJ whole genome shotgun (WGS) entry which is preliminary data.</text>
</comment>
<keyword evidence="13" id="KW-1185">Reference proteome</keyword>
<keyword evidence="3" id="KW-0813">Transport</keyword>
<evidence type="ECO:0000256" key="7">
    <source>
        <dbReference type="ARBA" id="ARBA00022833"/>
    </source>
</evidence>
<organism evidence="12 13">
    <name type="scientific">Marinobacterium aestuariivivens</name>
    <dbReference type="NCBI Taxonomy" id="1698799"/>
    <lineage>
        <taxon>Bacteria</taxon>
        <taxon>Pseudomonadati</taxon>
        <taxon>Pseudomonadota</taxon>
        <taxon>Gammaproteobacteria</taxon>
        <taxon>Oceanospirillales</taxon>
        <taxon>Oceanospirillaceae</taxon>
        <taxon>Marinobacterium</taxon>
    </lineage>
</organism>
<evidence type="ECO:0000256" key="11">
    <source>
        <dbReference type="SAM" id="Phobius"/>
    </source>
</evidence>
<dbReference type="EMBL" id="JBHSWE010000001">
    <property type="protein sequence ID" value="MFC6672847.1"/>
    <property type="molecule type" value="Genomic_DNA"/>
</dbReference>
<protein>
    <submittedName>
        <fullName evidence="12">Magnesium transporter CorA family protein</fullName>
    </submittedName>
</protein>
<dbReference type="Gene3D" id="1.20.58.340">
    <property type="entry name" value="Magnesium transport protein CorA, transmembrane region"/>
    <property type="match status" value="2"/>
</dbReference>
<evidence type="ECO:0000313" key="12">
    <source>
        <dbReference type="EMBL" id="MFC6672847.1"/>
    </source>
</evidence>
<evidence type="ECO:0000256" key="10">
    <source>
        <dbReference type="ARBA" id="ARBA00023136"/>
    </source>
</evidence>
<gene>
    <name evidence="12" type="ORF">ACFQDL_24265</name>
</gene>
<dbReference type="CDD" id="cd12822">
    <property type="entry name" value="TmCorA-like"/>
    <property type="match status" value="1"/>
</dbReference>
<keyword evidence="7" id="KW-0862">Zinc</keyword>
<proteinExistence type="inferred from homology"/>
<name>A0ABW2A5Q3_9GAMM</name>
<dbReference type="InterPro" id="IPR045861">
    <property type="entry name" value="CorA_cytoplasmic_dom"/>
</dbReference>
<accession>A0ABW2A5Q3</accession>
<evidence type="ECO:0000256" key="5">
    <source>
        <dbReference type="ARBA" id="ARBA00022519"/>
    </source>
</evidence>